<gene>
    <name evidence="2" type="ORF">LVIROSA_LOCUS37811</name>
</gene>
<proteinExistence type="predicted"/>
<keyword evidence="3" id="KW-1185">Reference proteome</keyword>
<feature type="region of interest" description="Disordered" evidence="1">
    <location>
        <begin position="235"/>
        <end position="254"/>
    </location>
</feature>
<comment type="caution">
    <text evidence="2">The sequence shown here is derived from an EMBL/GenBank/DDBJ whole genome shotgun (WGS) entry which is preliminary data.</text>
</comment>
<feature type="region of interest" description="Disordered" evidence="1">
    <location>
        <begin position="191"/>
        <end position="230"/>
    </location>
</feature>
<evidence type="ECO:0000313" key="2">
    <source>
        <dbReference type="EMBL" id="CAH1452516.1"/>
    </source>
</evidence>
<organism evidence="2 3">
    <name type="scientific">Lactuca virosa</name>
    <dbReference type="NCBI Taxonomy" id="75947"/>
    <lineage>
        <taxon>Eukaryota</taxon>
        <taxon>Viridiplantae</taxon>
        <taxon>Streptophyta</taxon>
        <taxon>Embryophyta</taxon>
        <taxon>Tracheophyta</taxon>
        <taxon>Spermatophyta</taxon>
        <taxon>Magnoliopsida</taxon>
        <taxon>eudicotyledons</taxon>
        <taxon>Gunneridae</taxon>
        <taxon>Pentapetalae</taxon>
        <taxon>asterids</taxon>
        <taxon>campanulids</taxon>
        <taxon>Asterales</taxon>
        <taxon>Asteraceae</taxon>
        <taxon>Cichorioideae</taxon>
        <taxon>Cichorieae</taxon>
        <taxon>Lactucinae</taxon>
        <taxon>Lactuca</taxon>
    </lineage>
</organism>
<sequence length="327" mass="35056">MADGKEYTIGIVEYTDDWSPFHPAPFDKVEVNSDEEGNDTDEGDDVDEEDGISDTWMGQDDNDIEDGEIPPEKCTEPVISSEISSSPEICPSPAVSSTPVTEINAVVYSCNNDTTIPENTATIEILESSTAGGLHQETHDTVVLELINNGGTIVQKTTTQLNKLGNDCNPFGSSQNMVQFGCFGPFPNPFLPHHPTSAQKVGSNSRLGPDSGKPKIKKRKRNSNCSKSQSPLFTFKSLEPQIDTPPPPTDNGIGEIDIGVPSSLDLNRNLNINTSDCDDIRADCSSSCADEIIQTVEIGAEIGFQIEAGNPILAEIAGDTEAIHGCQ</sequence>
<dbReference type="Proteomes" id="UP001157418">
    <property type="component" value="Unassembled WGS sequence"/>
</dbReference>
<protein>
    <submittedName>
        <fullName evidence="2">Uncharacterized protein</fullName>
    </submittedName>
</protein>
<feature type="compositionally biased region" description="Acidic residues" evidence="1">
    <location>
        <begin position="32"/>
        <end position="52"/>
    </location>
</feature>
<dbReference type="AlphaFoldDB" id="A0AAU9PQ55"/>
<feature type="region of interest" description="Disordered" evidence="1">
    <location>
        <begin position="16"/>
        <end position="72"/>
    </location>
</feature>
<feature type="compositionally biased region" description="Acidic residues" evidence="1">
    <location>
        <begin position="60"/>
        <end position="69"/>
    </location>
</feature>
<evidence type="ECO:0000313" key="3">
    <source>
        <dbReference type="Proteomes" id="UP001157418"/>
    </source>
</evidence>
<dbReference type="EMBL" id="CAKMRJ010005745">
    <property type="protein sequence ID" value="CAH1452516.1"/>
    <property type="molecule type" value="Genomic_DNA"/>
</dbReference>
<accession>A0AAU9PQ55</accession>
<name>A0AAU9PQ55_9ASTR</name>
<reference evidence="2 3" key="1">
    <citation type="submission" date="2022-01" db="EMBL/GenBank/DDBJ databases">
        <authorList>
            <person name="Xiong W."/>
            <person name="Schranz E."/>
        </authorList>
    </citation>
    <scope>NUCLEOTIDE SEQUENCE [LARGE SCALE GENOMIC DNA]</scope>
</reference>
<evidence type="ECO:0000256" key="1">
    <source>
        <dbReference type="SAM" id="MobiDB-lite"/>
    </source>
</evidence>
<feature type="compositionally biased region" description="Polar residues" evidence="1">
    <location>
        <begin position="196"/>
        <end position="206"/>
    </location>
</feature>